<reference evidence="1 2" key="1">
    <citation type="submission" date="2021-04" db="EMBL/GenBank/DDBJ databases">
        <authorList>
            <person name="De Guttry C."/>
            <person name="Zahm M."/>
            <person name="Klopp C."/>
            <person name="Cabau C."/>
            <person name="Louis A."/>
            <person name="Berthelot C."/>
            <person name="Parey E."/>
            <person name="Roest Crollius H."/>
            <person name="Montfort J."/>
            <person name="Robinson-Rechavi M."/>
            <person name="Bucao C."/>
            <person name="Bouchez O."/>
            <person name="Gislard M."/>
            <person name="Lluch J."/>
            <person name="Milhes M."/>
            <person name="Lampietro C."/>
            <person name="Lopez Roques C."/>
            <person name="Donnadieu C."/>
            <person name="Braasch I."/>
            <person name="Desvignes T."/>
            <person name="Postlethwait J."/>
            <person name="Bobe J."/>
            <person name="Wedekind C."/>
            <person name="Guiguen Y."/>
        </authorList>
    </citation>
    <scope>NUCLEOTIDE SEQUENCE [LARGE SCALE GENOMIC DNA]</scope>
    <source>
        <strain evidence="1">Cs_M1</strain>
        <tissue evidence="1">Blood</tissue>
    </source>
</reference>
<dbReference type="Proteomes" id="UP001356427">
    <property type="component" value="Unassembled WGS sequence"/>
</dbReference>
<comment type="caution">
    <text evidence="1">The sequence shown here is derived from an EMBL/GenBank/DDBJ whole genome shotgun (WGS) entry which is preliminary data.</text>
</comment>
<sequence length="108" mass="11581">MALPVTAGCDTAWDRTLVCSDASSIAMQCLRPTGAVARIRLTLPLTQGAGAWLCLTLPLTQGAGAWLRLTLPLIQVAGAWLREAPAQFHNCCRPTPISNSLTYVLWTC</sequence>
<keyword evidence="2" id="KW-1185">Reference proteome</keyword>
<organism evidence="1 2">
    <name type="scientific">Coregonus suidteri</name>
    <dbReference type="NCBI Taxonomy" id="861788"/>
    <lineage>
        <taxon>Eukaryota</taxon>
        <taxon>Metazoa</taxon>
        <taxon>Chordata</taxon>
        <taxon>Craniata</taxon>
        <taxon>Vertebrata</taxon>
        <taxon>Euteleostomi</taxon>
        <taxon>Actinopterygii</taxon>
        <taxon>Neopterygii</taxon>
        <taxon>Teleostei</taxon>
        <taxon>Protacanthopterygii</taxon>
        <taxon>Salmoniformes</taxon>
        <taxon>Salmonidae</taxon>
        <taxon>Coregoninae</taxon>
        <taxon>Coregonus</taxon>
    </lineage>
</organism>
<dbReference type="AlphaFoldDB" id="A0AAN8QVQ1"/>
<name>A0AAN8QVQ1_9TELE</name>
<accession>A0AAN8QVQ1</accession>
<evidence type="ECO:0000313" key="1">
    <source>
        <dbReference type="EMBL" id="KAK6318410.1"/>
    </source>
</evidence>
<evidence type="ECO:0000313" key="2">
    <source>
        <dbReference type="Proteomes" id="UP001356427"/>
    </source>
</evidence>
<dbReference type="EMBL" id="JAGTTL010000009">
    <property type="protein sequence ID" value="KAK6318410.1"/>
    <property type="molecule type" value="Genomic_DNA"/>
</dbReference>
<protein>
    <submittedName>
        <fullName evidence="1">Uncharacterized protein</fullName>
    </submittedName>
</protein>
<proteinExistence type="predicted"/>
<gene>
    <name evidence="1" type="ORF">J4Q44_G00117010</name>
</gene>